<dbReference type="PANTHER" id="PTHR30319">
    <property type="entry name" value="PHENYLACETIC ACID REGULATOR-RELATED TRANSCRIPTIONAL REPRESSOR"/>
    <property type="match status" value="1"/>
</dbReference>
<evidence type="ECO:0000313" key="2">
    <source>
        <dbReference type="Proteomes" id="UP001596303"/>
    </source>
</evidence>
<proteinExistence type="predicted"/>
<dbReference type="RefSeq" id="WP_377375170.1">
    <property type="nucleotide sequence ID" value="NZ_JBHSSW010000003.1"/>
</dbReference>
<dbReference type="Proteomes" id="UP001596303">
    <property type="component" value="Unassembled WGS sequence"/>
</dbReference>
<accession>A0ABW1S611</accession>
<dbReference type="PANTHER" id="PTHR30319:SF1">
    <property type="entry name" value="TRANSCRIPTIONAL REPRESSOR PAAX"/>
    <property type="match status" value="1"/>
</dbReference>
<comment type="caution">
    <text evidence="1">The sequence shown here is derived from an EMBL/GenBank/DDBJ whole genome shotgun (WGS) entry which is preliminary data.</text>
</comment>
<dbReference type="InterPro" id="IPR036388">
    <property type="entry name" value="WH-like_DNA-bd_sf"/>
</dbReference>
<evidence type="ECO:0000313" key="1">
    <source>
        <dbReference type="EMBL" id="MFC6196991.1"/>
    </source>
</evidence>
<sequence>MIESSLSASTLILDILAGASERRLPAQHIIRAGEIMGLSESTLRVALTRLVKSGKLEKQDRAIYALDTTRNRLQLDVGDWRARMGWMIDWHGDWVLIAESSQGQANATERRRHQRALSLRGFRQWKPHVQIRPNNLAGGLDGLRQDLSALGLSPDADLCLASGLTPAQSDRVLALWDIPALEQTYQNLTETVETSLARLDTLEPDAAARESLLTGRDLIRNMLQDPLLPQEVLHDASLRETADAIARYQDHSRAIWETVFESA</sequence>
<dbReference type="EMBL" id="JBHSSW010000003">
    <property type="protein sequence ID" value="MFC6196991.1"/>
    <property type="molecule type" value="Genomic_DNA"/>
</dbReference>
<keyword evidence="2" id="KW-1185">Reference proteome</keyword>
<dbReference type="Gene3D" id="1.10.10.10">
    <property type="entry name" value="Winged helix-like DNA-binding domain superfamily/Winged helix DNA-binding domain"/>
    <property type="match status" value="1"/>
</dbReference>
<protein>
    <submittedName>
        <fullName evidence="1">PaaX family transcriptional regulator</fullName>
    </submittedName>
</protein>
<gene>
    <name evidence="1" type="ORF">ACFQDM_02825</name>
</gene>
<name>A0ABW1S611_9PROT</name>
<dbReference type="Gene3D" id="3.30.70.2650">
    <property type="match status" value="1"/>
</dbReference>
<organism evidence="1 2">
    <name type="scientific">Ponticaulis profundi</name>
    <dbReference type="NCBI Taxonomy" id="2665222"/>
    <lineage>
        <taxon>Bacteria</taxon>
        <taxon>Pseudomonadati</taxon>
        <taxon>Pseudomonadota</taxon>
        <taxon>Alphaproteobacteria</taxon>
        <taxon>Hyphomonadales</taxon>
        <taxon>Hyphomonadaceae</taxon>
        <taxon>Ponticaulis</taxon>
    </lineage>
</organism>
<reference evidence="2" key="1">
    <citation type="journal article" date="2019" name="Int. J. Syst. Evol. Microbiol.">
        <title>The Global Catalogue of Microorganisms (GCM) 10K type strain sequencing project: providing services to taxonomists for standard genome sequencing and annotation.</title>
        <authorList>
            <consortium name="The Broad Institute Genomics Platform"/>
            <consortium name="The Broad Institute Genome Sequencing Center for Infectious Disease"/>
            <person name="Wu L."/>
            <person name="Ma J."/>
        </authorList>
    </citation>
    <scope>NUCLEOTIDE SEQUENCE [LARGE SCALE GENOMIC DNA]</scope>
    <source>
        <strain evidence="2">CGMCC-1.15741</strain>
    </source>
</reference>